<dbReference type="InterPro" id="IPR028098">
    <property type="entry name" value="Glyco_trans_4-like_N"/>
</dbReference>
<name>A0A212ARL6_9RHOB</name>
<evidence type="ECO:0000259" key="2">
    <source>
        <dbReference type="Pfam" id="PF13439"/>
    </source>
</evidence>
<feature type="region of interest" description="Disordered" evidence="1">
    <location>
        <begin position="1"/>
        <end position="24"/>
    </location>
</feature>
<dbReference type="Pfam" id="PF13692">
    <property type="entry name" value="Glyco_trans_1_4"/>
    <property type="match status" value="1"/>
</dbReference>
<protein>
    <submittedName>
        <fullName evidence="3">Glycosyltransferase WbuB</fullName>
    </submittedName>
</protein>
<dbReference type="GO" id="GO:0016758">
    <property type="term" value="F:hexosyltransferase activity"/>
    <property type="evidence" value="ECO:0007669"/>
    <property type="project" value="TreeGrafter"/>
</dbReference>
<evidence type="ECO:0000313" key="3">
    <source>
        <dbReference type="EMBL" id="OWJ84113.1"/>
    </source>
</evidence>
<dbReference type="Pfam" id="PF13439">
    <property type="entry name" value="Glyco_transf_4"/>
    <property type="match status" value="1"/>
</dbReference>
<sequence>MNQTRPLPLDTAIPDASLSDAAPSPAGYGERFGIDPAALKGRKVLIIVENLPLPFDRRVWQEAQTLKAAGAEVAIICPTGKGYEAPYEELNGIHIYRHPLSEGNGAAGYLKEYAAALWHESRLAWKVWRRHGFDTIHGCNPPDLIFLVALQFRPLGKCYIFDHHDINPELFEAKFEKKGFFWKALVWAEWLTFKTAKVVISTNESYRKIAMERGGKKADDVFVVRSGPDLSRIRAVPENAELRNGRRYLVGYVGVMGAQEGIDLLLESVKHLVDKGRTDIQFVLVGGGPALPELKEMANRLGVEDYVTFTGRAPDQLLLEALSTADVCVNPDRVNPMNDKSTMNKILEYMALSKPIVQFEVTEGRVSAGESSLYAKPNDTVDFADKIEALLDDPDLRDRMGAFGKERVSRDLHWGTSVAPLLAAYKRAV</sequence>
<dbReference type="CDD" id="cd03794">
    <property type="entry name" value="GT4_WbuB-like"/>
    <property type="match status" value="1"/>
</dbReference>
<dbReference type="Proteomes" id="UP000196640">
    <property type="component" value="Unassembled WGS sequence"/>
</dbReference>
<feature type="domain" description="Glycosyltransferase subfamily 4-like N-terminal" evidence="2">
    <location>
        <begin position="57"/>
        <end position="232"/>
    </location>
</feature>
<dbReference type="RefSeq" id="WP_088233657.1">
    <property type="nucleotide sequence ID" value="NZ_NIPX01000010.1"/>
</dbReference>
<accession>A0A212ARL6</accession>
<gene>
    <name evidence="3" type="ORF">CDV52_09530</name>
</gene>
<proteinExistence type="predicted"/>
<evidence type="ECO:0000313" key="4">
    <source>
        <dbReference type="Proteomes" id="UP000196640"/>
    </source>
</evidence>
<keyword evidence="3" id="KW-0808">Transferase</keyword>
<dbReference type="EMBL" id="NIPX01000010">
    <property type="protein sequence ID" value="OWJ84113.1"/>
    <property type="molecule type" value="Genomic_DNA"/>
</dbReference>
<dbReference type="SUPFAM" id="SSF53756">
    <property type="entry name" value="UDP-Glycosyltransferase/glycogen phosphorylase"/>
    <property type="match status" value="1"/>
</dbReference>
<dbReference type="AlphaFoldDB" id="A0A212ARL6"/>
<dbReference type="PANTHER" id="PTHR45947">
    <property type="entry name" value="SULFOQUINOVOSYL TRANSFERASE SQD2"/>
    <property type="match status" value="1"/>
</dbReference>
<evidence type="ECO:0000256" key="1">
    <source>
        <dbReference type="SAM" id="MobiDB-lite"/>
    </source>
</evidence>
<dbReference type="Gene3D" id="3.40.50.2000">
    <property type="entry name" value="Glycogen Phosphorylase B"/>
    <property type="match status" value="2"/>
</dbReference>
<feature type="compositionally biased region" description="Low complexity" evidence="1">
    <location>
        <begin position="12"/>
        <end position="24"/>
    </location>
</feature>
<dbReference type="OrthoDB" id="9783380at2"/>
<reference evidence="3 4" key="1">
    <citation type="submission" date="2016-11" db="EMBL/GenBank/DDBJ databases">
        <title>Comparison of Traditional DNA-DNA Hybridization with In Silico Genomic Analysis.</title>
        <authorList>
            <person name="Nicholson A.C."/>
            <person name="Sammons S."/>
            <person name="Humrighouse B.W."/>
            <person name="Graziano J."/>
            <person name="Lasker B."/>
            <person name="Whitney A.M."/>
            <person name="Mcquiston J.R."/>
        </authorList>
    </citation>
    <scope>NUCLEOTIDE SEQUENCE [LARGE SCALE GENOMIC DNA]</scope>
    <source>
        <strain evidence="3 4">H2381</strain>
    </source>
</reference>
<organism evidence="3 4">
    <name type="scientific">Haematobacter missouriensis</name>
    <dbReference type="NCBI Taxonomy" id="366616"/>
    <lineage>
        <taxon>Bacteria</taxon>
        <taxon>Pseudomonadati</taxon>
        <taxon>Pseudomonadota</taxon>
        <taxon>Alphaproteobacteria</taxon>
        <taxon>Rhodobacterales</taxon>
        <taxon>Paracoccaceae</taxon>
        <taxon>Haematobacter</taxon>
    </lineage>
</organism>
<dbReference type="PANTHER" id="PTHR45947:SF3">
    <property type="entry name" value="SULFOQUINOVOSYL TRANSFERASE SQD2"/>
    <property type="match status" value="1"/>
</dbReference>
<comment type="caution">
    <text evidence="3">The sequence shown here is derived from an EMBL/GenBank/DDBJ whole genome shotgun (WGS) entry which is preliminary data.</text>
</comment>
<dbReference type="InterPro" id="IPR050194">
    <property type="entry name" value="Glycosyltransferase_grp1"/>
</dbReference>